<evidence type="ECO:0000313" key="1">
    <source>
        <dbReference type="EMBL" id="OAQ38499.1"/>
    </source>
</evidence>
<protein>
    <submittedName>
        <fullName evidence="1">Uncharacterized protein</fullName>
    </submittedName>
</protein>
<reference evidence="1 2" key="1">
    <citation type="submission" date="2016-04" db="EMBL/GenBank/DDBJ databases">
        <authorList>
            <person name="Evans L.H."/>
            <person name="Alamgir A."/>
            <person name="Owens N."/>
            <person name="Weber N.D."/>
            <person name="Virtaneva K."/>
            <person name="Barbian K."/>
            <person name="Babar A."/>
            <person name="Rosenke K."/>
        </authorList>
    </citation>
    <scope>NUCLEOTIDE SEQUENCE [LARGE SCALE GENOMIC DNA]</scope>
    <source>
        <strain evidence="1 2">CCM 8644</strain>
    </source>
</reference>
<comment type="caution">
    <text evidence="1">The sequence shown here is derived from an EMBL/GenBank/DDBJ whole genome shotgun (WGS) entry which is preliminary data.</text>
</comment>
<dbReference type="AlphaFoldDB" id="A0A179DD88"/>
<dbReference type="Proteomes" id="UP000078459">
    <property type="component" value="Unassembled WGS sequence"/>
</dbReference>
<sequence length="165" mass="18922">MQACLTIPKYKKSAIKPINDSRLLEGTYSNFNNNGINHRTAFQLINWKANKINNADTTNFSTFNIRILNDRTLSFNFSNSLGRTETKKVKFRVQDNGFFILRNHNFRLIGIPYILGYYDIKKMEIGLTEKNELIINGVEKGEGAILIVLGSGYPKTNFSLTYEKK</sequence>
<dbReference type="EMBL" id="LWHJ01000030">
    <property type="protein sequence ID" value="OAQ38499.1"/>
    <property type="molecule type" value="Genomic_DNA"/>
</dbReference>
<dbReference type="STRING" id="1826909.A5893_13825"/>
<accession>A0A179DD88</accession>
<gene>
    <name evidence="1" type="ORF">A5893_13825</name>
</gene>
<proteinExistence type="predicted"/>
<keyword evidence="2" id="KW-1185">Reference proteome</keyword>
<organism evidence="1 2">
    <name type="scientific">Pedobacter psychrophilus</name>
    <dbReference type="NCBI Taxonomy" id="1826909"/>
    <lineage>
        <taxon>Bacteria</taxon>
        <taxon>Pseudomonadati</taxon>
        <taxon>Bacteroidota</taxon>
        <taxon>Sphingobacteriia</taxon>
        <taxon>Sphingobacteriales</taxon>
        <taxon>Sphingobacteriaceae</taxon>
        <taxon>Pedobacter</taxon>
    </lineage>
</organism>
<evidence type="ECO:0000313" key="2">
    <source>
        <dbReference type="Proteomes" id="UP000078459"/>
    </source>
</evidence>
<name>A0A179DD88_9SPHI</name>
<reference evidence="1 2" key="2">
    <citation type="submission" date="2016-06" db="EMBL/GenBank/DDBJ databases">
        <title>Pedobacter psychrophilus sp. nov., isolated from Antarctic fragmentary rock.</title>
        <authorList>
            <person name="Svec P."/>
        </authorList>
    </citation>
    <scope>NUCLEOTIDE SEQUENCE [LARGE SCALE GENOMIC DNA]</scope>
    <source>
        <strain evidence="1 2">CCM 8644</strain>
    </source>
</reference>